<dbReference type="Proteomes" id="UP001567350">
    <property type="component" value="Unassembled WGS sequence"/>
</dbReference>
<dbReference type="EC" id="2.7.7.65" evidence="1"/>
<dbReference type="Pfam" id="PF00990">
    <property type="entry name" value="GGDEF"/>
    <property type="match status" value="1"/>
</dbReference>
<gene>
    <name evidence="4" type="ORF">ACBP88_05810</name>
</gene>
<evidence type="ECO:0000259" key="3">
    <source>
        <dbReference type="PROSITE" id="PS50887"/>
    </source>
</evidence>
<dbReference type="PROSITE" id="PS50887">
    <property type="entry name" value="GGDEF"/>
    <property type="match status" value="1"/>
</dbReference>
<reference evidence="4 5" key="1">
    <citation type="submission" date="2024-08" db="EMBL/GenBank/DDBJ databases">
        <authorList>
            <person name="Feng Z."/>
            <person name="Ronholm J."/>
        </authorList>
    </citation>
    <scope>NUCLEOTIDE SEQUENCE [LARGE SCALE GENOMIC DNA]</scope>
    <source>
        <strain evidence="4 5">4-AB0-8</strain>
    </source>
</reference>
<dbReference type="EMBL" id="JBGJLR010000004">
    <property type="protein sequence ID" value="MEZ2738983.1"/>
    <property type="molecule type" value="Genomic_DNA"/>
</dbReference>
<evidence type="ECO:0000256" key="1">
    <source>
        <dbReference type="ARBA" id="ARBA00012528"/>
    </source>
</evidence>
<comment type="caution">
    <text evidence="4">The sequence shown here is derived from an EMBL/GenBank/DDBJ whole genome shotgun (WGS) entry which is preliminary data.</text>
</comment>
<accession>A0ABV4IAU6</accession>
<organism evidence="4 5">
    <name type="scientific">Comamonas jiangduensis</name>
    <dbReference type="NCBI Taxonomy" id="1194168"/>
    <lineage>
        <taxon>Bacteria</taxon>
        <taxon>Pseudomonadati</taxon>
        <taxon>Pseudomonadota</taxon>
        <taxon>Betaproteobacteria</taxon>
        <taxon>Burkholderiales</taxon>
        <taxon>Comamonadaceae</taxon>
        <taxon>Comamonas</taxon>
    </lineage>
</organism>
<keyword evidence="5" id="KW-1185">Reference proteome</keyword>
<feature type="domain" description="GGDEF" evidence="3">
    <location>
        <begin position="84"/>
        <end position="219"/>
    </location>
</feature>
<comment type="catalytic activity">
    <reaction evidence="2">
        <text>2 GTP = 3',3'-c-di-GMP + 2 diphosphate</text>
        <dbReference type="Rhea" id="RHEA:24898"/>
        <dbReference type="ChEBI" id="CHEBI:33019"/>
        <dbReference type="ChEBI" id="CHEBI:37565"/>
        <dbReference type="ChEBI" id="CHEBI:58805"/>
        <dbReference type="EC" id="2.7.7.65"/>
    </reaction>
</comment>
<dbReference type="PANTHER" id="PTHR45138:SF9">
    <property type="entry name" value="DIGUANYLATE CYCLASE DGCM-RELATED"/>
    <property type="match status" value="1"/>
</dbReference>
<dbReference type="NCBIfam" id="TIGR00254">
    <property type="entry name" value="GGDEF"/>
    <property type="match status" value="1"/>
</dbReference>
<dbReference type="InterPro" id="IPR050469">
    <property type="entry name" value="Diguanylate_Cyclase"/>
</dbReference>
<dbReference type="InterPro" id="IPR043128">
    <property type="entry name" value="Rev_trsase/Diguanyl_cyclase"/>
</dbReference>
<dbReference type="CDD" id="cd01949">
    <property type="entry name" value="GGDEF"/>
    <property type="match status" value="1"/>
</dbReference>
<dbReference type="SUPFAM" id="SSF55073">
    <property type="entry name" value="Nucleotide cyclase"/>
    <property type="match status" value="1"/>
</dbReference>
<evidence type="ECO:0000256" key="2">
    <source>
        <dbReference type="ARBA" id="ARBA00034247"/>
    </source>
</evidence>
<protein>
    <recommendedName>
        <fullName evidence="1">diguanylate cyclase</fullName>
        <ecNumber evidence="1">2.7.7.65</ecNumber>
    </recommendedName>
</protein>
<sequence>MTGTSPLSSVALQQLRLDGALALLGETEVAALPAAHTNPTAHLQAIIDGLCGLSLRDPLTGTANRRLFDSVLDRELDRVARSGDVALLLMIDIDHFKEVNDTYGHNIGDSVLQQVATALSHCVRPMDTLARYGGEEFAIVLPACQPAYGQNVADRVRRAIEALRIRINPSQEIAVTVSIGGAYALQWIRSTRELWIERADQQLYRSKSAGRNRIEIEQQPDSTVTAEEKNLLFIPELTADTSSWSGDWIEVLAAPADITDGAN</sequence>
<dbReference type="InterPro" id="IPR000160">
    <property type="entry name" value="GGDEF_dom"/>
</dbReference>
<dbReference type="RefSeq" id="WP_370891249.1">
    <property type="nucleotide sequence ID" value="NZ_JBGJLR010000004.1"/>
</dbReference>
<proteinExistence type="predicted"/>
<name>A0ABV4IAU6_9BURK</name>
<keyword evidence="4" id="KW-0548">Nucleotidyltransferase</keyword>
<dbReference type="GO" id="GO:0052621">
    <property type="term" value="F:diguanylate cyclase activity"/>
    <property type="evidence" value="ECO:0007669"/>
    <property type="project" value="UniProtKB-EC"/>
</dbReference>
<evidence type="ECO:0000313" key="4">
    <source>
        <dbReference type="EMBL" id="MEZ2738983.1"/>
    </source>
</evidence>
<dbReference type="InterPro" id="IPR029787">
    <property type="entry name" value="Nucleotide_cyclase"/>
</dbReference>
<dbReference type="SMART" id="SM00267">
    <property type="entry name" value="GGDEF"/>
    <property type="match status" value="1"/>
</dbReference>
<dbReference type="PANTHER" id="PTHR45138">
    <property type="entry name" value="REGULATORY COMPONENTS OF SENSORY TRANSDUCTION SYSTEM"/>
    <property type="match status" value="1"/>
</dbReference>
<evidence type="ECO:0000313" key="5">
    <source>
        <dbReference type="Proteomes" id="UP001567350"/>
    </source>
</evidence>
<keyword evidence="4" id="KW-0808">Transferase</keyword>
<dbReference type="Gene3D" id="3.30.70.270">
    <property type="match status" value="1"/>
</dbReference>